<name>A0A4U1G4D9_9SPHI</name>
<protein>
    <submittedName>
        <fullName evidence="1">Uncharacterized protein</fullName>
    </submittedName>
</protein>
<dbReference type="AlphaFoldDB" id="A0A4U1G4D9"/>
<dbReference type="RefSeq" id="WP_136881259.1">
    <property type="nucleotide sequence ID" value="NZ_SWDX01000007.1"/>
</dbReference>
<sequence length="481" mass="55779">MQLIFTLFANDVVAQYKDIFLMTSQTPDKRQKNLIIKNKADTAFLSIKYYEDMGRRYGAHYEFNKKLPDGDYQVYIDSVLRESATFLNGVRNGSSNMHYPNGEYLITPYVNGKIEGTVRRYISKILFSEAFFVKSKCMVRIVYNRDGTVNNNEFYINSTLVRNESLDSNSKIKKIVDYKILTGNSEFGLKGSELNGEEKYGYKEGTFIVLYQKSKIISWKWLQNEQNPPVVFYHKMVSLRGHIGSAALLFQSLSKSDDAFFEFTDKKDIGFYIDTLSHDLFYNNYVVGEETVDTVHKTNFNKIYDVGKLNLRKGYLNITKQRVTNETFDGFFVNKVNLSNLNKNVLLSLTEFSDNVHEKVSPGTKSYTQSFLIDLNADGTKEKLVITVRFDMDTPFEHRALSELEFKFSRYERNNWLLYDSINLKNELERDIDQITVFRQERNSFPNIYINSSSTNMNGKVLQDQVLLLGSTDTEEVKITK</sequence>
<comment type="caution">
    <text evidence="1">The sequence shown here is derived from an EMBL/GenBank/DDBJ whole genome shotgun (WGS) entry which is preliminary data.</text>
</comment>
<accession>A0A4U1G4D9</accession>
<gene>
    <name evidence="1" type="ORF">FBD94_18165</name>
</gene>
<dbReference type="Proteomes" id="UP000309594">
    <property type="component" value="Unassembled WGS sequence"/>
</dbReference>
<evidence type="ECO:0000313" key="2">
    <source>
        <dbReference type="Proteomes" id="UP000309594"/>
    </source>
</evidence>
<reference evidence="1 2" key="1">
    <citation type="submission" date="2019-04" db="EMBL/GenBank/DDBJ databases">
        <title>Pedobacter sp. RP-1-16 sp. nov., isolated from Arctic soil.</title>
        <authorList>
            <person name="Dahal R.H."/>
            <person name="Kim D.-U."/>
        </authorList>
    </citation>
    <scope>NUCLEOTIDE SEQUENCE [LARGE SCALE GENOMIC DNA]</scope>
    <source>
        <strain evidence="1 2">RP-1-16</strain>
    </source>
</reference>
<dbReference type="SUPFAM" id="SSF82185">
    <property type="entry name" value="Histone H3 K4-specific methyltransferase SET7/9 N-terminal domain"/>
    <property type="match status" value="1"/>
</dbReference>
<proteinExistence type="predicted"/>
<evidence type="ECO:0000313" key="1">
    <source>
        <dbReference type="EMBL" id="TKC58541.1"/>
    </source>
</evidence>
<dbReference type="EMBL" id="SWDX01000007">
    <property type="protein sequence ID" value="TKC58541.1"/>
    <property type="molecule type" value="Genomic_DNA"/>
</dbReference>
<organism evidence="1 2">
    <name type="scientific">Pedobacter hiemivivus</name>
    <dbReference type="NCBI Taxonomy" id="2530454"/>
    <lineage>
        <taxon>Bacteria</taxon>
        <taxon>Pseudomonadati</taxon>
        <taxon>Bacteroidota</taxon>
        <taxon>Sphingobacteriia</taxon>
        <taxon>Sphingobacteriales</taxon>
        <taxon>Sphingobacteriaceae</taxon>
        <taxon>Pedobacter</taxon>
    </lineage>
</organism>